<keyword evidence="2" id="KW-1185">Reference proteome</keyword>
<dbReference type="WBParaSite" id="HPLM_0001214201-mRNA-1">
    <property type="protein sequence ID" value="HPLM_0001214201-mRNA-1"/>
    <property type="gene ID" value="HPLM_0001214201"/>
</dbReference>
<reference evidence="3" key="1">
    <citation type="submission" date="2017-02" db="UniProtKB">
        <authorList>
            <consortium name="WormBaseParasite"/>
        </authorList>
    </citation>
    <scope>IDENTIFICATION</scope>
</reference>
<dbReference type="AlphaFoldDB" id="A0A0N4WLU3"/>
<sequence>MHMDLSALSVDVVSNPERSSLAVFSDASSIAMSARAYIFGAEQSTLVMAKCKLPSIRGNPTLPKMEMNALAIALRRALSVFQALKKRIPQCLKSAYIFSDSQVALSWLALNPAASNLGVLVNNRLKVIRRIVEAFNRGGVGKCILNLSRQIRIQLMLVLEGSQKRNWTMLFGGRDPTFYTTL</sequence>
<dbReference type="Proteomes" id="UP000268014">
    <property type="component" value="Unassembled WGS sequence"/>
</dbReference>
<proteinExistence type="predicted"/>
<evidence type="ECO:0000313" key="3">
    <source>
        <dbReference type="WBParaSite" id="HPLM_0001214201-mRNA-1"/>
    </source>
</evidence>
<accession>A0A0N4WLU3</accession>
<evidence type="ECO:0000313" key="1">
    <source>
        <dbReference type="EMBL" id="VDO44816.1"/>
    </source>
</evidence>
<dbReference type="InterPro" id="IPR008042">
    <property type="entry name" value="Retrotrans_Pao"/>
</dbReference>
<name>A0A0N4WLU3_HAEPC</name>
<evidence type="ECO:0000313" key="2">
    <source>
        <dbReference type="Proteomes" id="UP000268014"/>
    </source>
</evidence>
<organism evidence="3">
    <name type="scientific">Haemonchus placei</name>
    <name type="common">Barber's pole worm</name>
    <dbReference type="NCBI Taxonomy" id="6290"/>
    <lineage>
        <taxon>Eukaryota</taxon>
        <taxon>Metazoa</taxon>
        <taxon>Ecdysozoa</taxon>
        <taxon>Nematoda</taxon>
        <taxon>Chromadorea</taxon>
        <taxon>Rhabditida</taxon>
        <taxon>Rhabditina</taxon>
        <taxon>Rhabditomorpha</taxon>
        <taxon>Strongyloidea</taxon>
        <taxon>Trichostrongylidae</taxon>
        <taxon>Haemonchus</taxon>
    </lineage>
</organism>
<dbReference type="EMBL" id="UZAF01017770">
    <property type="protein sequence ID" value="VDO44816.1"/>
    <property type="molecule type" value="Genomic_DNA"/>
</dbReference>
<reference evidence="1 2" key="2">
    <citation type="submission" date="2018-11" db="EMBL/GenBank/DDBJ databases">
        <authorList>
            <consortium name="Pathogen Informatics"/>
        </authorList>
    </citation>
    <scope>NUCLEOTIDE SEQUENCE [LARGE SCALE GENOMIC DNA]</scope>
    <source>
        <strain evidence="1 2">MHpl1</strain>
    </source>
</reference>
<protein>
    <submittedName>
        <fullName evidence="3">RNase H domain-containing protein</fullName>
    </submittedName>
</protein>
<dbReference type="OrthoDB" id="5877161at2759"/>
<dbReference type="Pfam" id="PF05380">
    <property type="entry name" value="Peptidase_A17"/>
    <property type="match status" value="1"/>
</dbReference>
<gene>
    <name evidence="1" type="ORF">HPLM_LOCUS12134</name>
</gene>